<dbReference type="InterPro" id="IPR000719">
    <property type="entry name" value="Prot_kinase_dom"/>
</dbReference>
<feature type="binding site" evidence="6">
    <location>
        <position position="259"/>
    </location>
    <ligand>
        <name>ATP</name>
        <dbReference type="ChEBI" id="CHEBI:30616"/>
    </ligand>
</feature>
<gene>
    <name evidence="8" type="ORF">CEUSTIGMA_g5919.t1</name>
</gene>
<dbReference type="SUPFAM" id="SSF56112">
    <property type="entry name" value="Protein kinase-like (PK-like)"/>
    <property type="match status" value="1"/>
</dbReference>
<keyword evidence="9" id="KW-1185">Reference proteome</keyword>
<proteinExistence type="predicted"/>
<dbReference type="InterPro" id="IPR030616">
    <property type="entry name" value="Aur-like"/>
</dbReference>
<evidence type="ECO:0000256" key="3">
    <source>
        <dbReference type="ARBA" id="ARBA00022741"/>
    </source>
</evidence>
<keyword evidence="5 6" id="KW-0067">ATP-binding</keyword>
<keyword evidence="1" id="KW-0723">Serine/threonine-protein kinase</keyword>
<dbReference type="PROSITE" id="PS50011">
    <property type="entry name" value="PROTEIN_KINASE_DOM"/>
    <property type="match status" value="1"/>
</dbReference>
<reference evidence="8 9" key="1">
    <citation type="submission" date="2017-08" db="EMBL/GenBank/DDBJ databases">
        <title>Acidophilic green algal genome provides insights into adaptation to an acidic environment.</title>
        <authorList>
            <person name="Hirooka S."/>
            <person name="Hirose Y."/>
            <person name="Kanesaki Y."/>
            <person name="Higuchi S."/>
            <person name="Fujiwara T."/>
            <person name="Onuma R."/>
            <person name="Era A."/>
            <person name="Ohbayashi R."/>
            <person name="Uzuka A."/>
            <person name="Nozaki H."/>
            <person name="Yoshikawa H."/>
            <person name="Miyagishima S.Y."/>
        </authorList>
    </citation>
    <scope>NUCLEOTIDE SEQUENCE [LARGE SCALE GENOMIC DNA]</scope>
    <source>
        <strain evidence="8 9">NIES-2499</strain>
    </source>
</reference>
<keyword evidence="4" id="KW-0418">Kinase</keyword>
<dbReference type="Gene3D" id="3.30.200.20">
    <property type="entry name" value="Phosphorylase Kinase, domain 1"/>
    <property type="match status" value="1"/>
</dbReference>
<evidence type="ECO:0000256" key="6">
    <source>
        <dbReference type="PIRSR" id="PIRSR630616-2"/>
    </source>
</evidence>
<dbReference type="AlphaFoldDB" id="A0A250X6U2"/>
<evidence type="ECO:0000313" key="8">
    <source>
        <dbReference type="EMBL" id="GAX78480.1"/>
    </source>
</evidence>
<evidence type="ECO:0000259" key="7">
    <source>
        <dbReference type="PROSITE" id="PS50011"/>
    </source>
</evidence>
<dbReference type="GO" id="GO:0005524">
    <property type="term" value="F:ATP binding"/>
    <property type="evidence" value="ECO:0007669"/>
    <property type="project" value="UniProtKB-KW"/>
</dbReference>
<accession>A0A250X6U2</accession>
<feature type="domain" description="Protein kinase" evidence="7">
    <location>
        <begin position="230"/>
        <end position="304"/>
    </location>
</feature>
<evidence type="ECO:0000256" key="4">
    <source>
        <dbReference type="ARBA" id="ARBA00022777"/>
    </source>
</evidence>
<keyword evidence="2" id="KW-0808">Transferase</keyword>
<dbReference type="Proteomes" id="UP000232323">
    <property type="component" value="Unassembled WGS sequence"/>
</dbReference>
<sequence length="304" mass="33596">MNNNSRPKSSTHTETESTSLEASLAALLSINSGSVSRCSSPTTSTTLLGSHPSLKSILHLEKYQFVSDPDPSFARTASASSLSRHAESSNDRKVFFFKRESCLVTDDLVRALRKKRDEKSMCQKQNAINARWAGYTSAAQTTDLVSSNNDVVRQKYGDSDNDGSKQICGDEQNLQTSTSMRDTSFLDHCVIMGAPQHPAVTPAVNCSNTLVTSATMPPEMERDVWSVQDFLLSRLVHSGYASDVYKATCKTSRQEVALKVYAVEQMDDLSRAQLAREIRLHSKCHHTNIVNFFAAFVVSQLIEE</sequence>
<comment type="caution">
    <text evidence="8">The sequence shown here is derived from an EMBL/GenBank/DDBJ whole genome shotgun (WGS) entry which is preliminary data.</text>
</comment>
<dbReference type="GO" id="GO:0004674">
    <property type="term" value="F:protein serine/threonine kinase activity"/>
    <property type="evidence" value="ECO:0007669"/>
    <property type="project" value="UniProtKB-KW"/>
</dbReference>
<organism evidence="8 9">
    <name type="scientific">Chlamydomonas eustigma</name>
    <dbReference type="NCBI Taxonomy" id="1157962"/>
    <lineage>
        <taxon>Eukaryota</taxon>
        <taxon>Viridiplantae</taxon>
        <taxon>Chlorophyta</taxon>
        <taxon>core chlorophytes</taxon>
        <taxon>Chlorophyceae</taxon>
        <taxon>CS clade</taxon>
        <taxon>Chlamydomonadales</taxon>
        <taxon>Chlamydomonadaceae</taxon>
        <taxon>Chlamydomonas</taxon>
    </lineage>
</organism>
<evidence type="ECO:0000256" key="2">
    <source>
        <dbReference type="ARBA" id="ARBA00022679"/>
    </source>
</evidence>
<name>A0A250X6U2_9CHLO</name>
<protein>
    <recommendedName>
        <fullName evidence="7">Protein kinase domain-containing protein</fullName>
    </recommendedName>
</protein>
<dbReference type="STRING" id="1157962.A0A250X6U2"/>
<evidence type="ECO:0000313" key="9">
    <source>
        <dbReference type="Proteomes" id="UP000232323"/>
    </source>
</evidence>
<dbReference type="Pfam" id="PF00069">
    <property type="entry name" value="Pkinase"/>
    <property type="match status" value="1"/>
</dbReference>
<dbReference type="PANTHER" id="PTHR24350">
    <property type="entry name" value="SERINE/THREONINE-PROTEIN KINASE IAL-RELATED"/>
    <property type="match status" value="1"/>
</dbReference>
<dbReference type="InterPro" id="IPR011009">
    <property type="entry name" value="Kinase-like_dom_sf"/>
</dbReference>
<evidence type="ECO:0000256" key="5">
    <source>
        <dbReference type="ARBA" id="ARBA00022840"/>
    </source>
</evidence>
<dbReference type="EMBL" id="BEGY01000033">
    <property type="protein sequence ID" value="GAX78480.1"/>
    <property type="molecule type" value="Genomic_DNA"/>
</dbReference>
<keyword evidence="3 6" id="KW-0547">Nucleotide-binding</keyword>
<evidence type="ECO:0000256" key="1">
    <source>
        <dbReference type="ARBA" id="ARBA00022527"/>
    </source>
</evidence>